<feature type="region of interest" description="Disordered" evidence="1">
    <location>
        <begin position="322"/>
        <end position="433"/>
    </location>
</feature>
<feature type="compositionally biased region" description="Polar residues" evidence="1">
    <location>
        <begin position="327"/>
        <end position="338"/>
    </location>
</feature>
<reference evidence="3 4" key="1">
    <citation type="journal article" date="2018" name="Proc. Natl. Acad. Sci. U.S.A.">
        <title>Draft genome sequence of Camellia sinensis var. sinensis provides insights into the evolution of the tea genome and tea quality.</title>
        <authorList>
            <person name="Wei C."/>
            <person name="Yang H."/>
            <person name="Wang S."/>
            <person name="Zhao J."/>
            <person name="Liu C."/>
            <person name="Gao L."/>
            <person name="Xia E."/>
            <person name="Lu Y."/>
            <person name="Tai Y."/>
            <person name="She G."/>
            <person name="Sun J."/>
            <person name="Cao H."/>
            <person name="Tong W."/>
            <person name="Gao Q."/>
            <person name="Li Y."/>
            <person name="Deng W."/>
            <person name="Jiang X."/>
            <person name="Wang W."/>
            <person name="Chen Q."/>
            <person name="Zhang S."/>
            <person name="Li H."/>
            <person name="Wu J."/>
            <person name="Wang P."/>
            <person name="Li P."/>
            <person name="Shi C."/>
            <person name="Zheng F."/>
            <person name="Jian J."/>
            <person name="Huang B."/>
            <person name="Shan D."/>
            <person name="Shi M."/>
            <person name="Fang C."/>
            <person name="Yue Y."/>
            <person name="Li F."/>
            <person name="Li D."/>
            <person name="Wei S."/>
            <person name="Han B."/>
            <person name="Jiang C."/>
            <person name="Yin Y."/>
            <person name="Xia T."/>
            <person name="Zhang Z."/>
            <person name="Bennetzen J.L."/>
            <person name="Zhao S."/>
            <person name="Wan X."/>
        </authorList>
    </citation>
    <scope>NUCLEOTIDE SEQUENCE [LARGE SCALE GENOMIC DNA]</scope>
    <source>
        <strain evidence="4">cv. Shuchazao</strain>
        <tissue evidence="3">Leaf</tissue>
    </source>
</reference>
<dbReference type="EMBL" id="SDRB02007338">
    <property type="protein sequence ID" value="THG11332.1"/>
    <property type="molecule type" value="Genomic_DNA"/>
</dbReference>
<dbReference type="GO" id="GO:0004525">
    <property type="term" value="F:ribonuclease III activity"/>
    <property type="evidence" value="ECO:0007669"/>
    <property type="project" value="InterPro"/>
</dbReference>
<organism evidence="3 4">
    <name type="scientific">Camellia sinensis var. sinensis</name>
    <name type="common">China tea</name>
    <dbReference type="NCBI Taxonomy" id="542762"/>
    <lineage>
        <taxon>Eukaryota</taxon>
        <taxon>Viridiplantae</taxon>
        <taxon>Streptophyta</taxon>
        <taxon>Embryophyta</taxon>
        <taxon>Tracheophyta</taxon>
        <taxon>Spermatophyta</taxon>
        <taxon>Magnoliopsida</taxon>
        <taxon>eudicotyledons</taxon>
        <taxon>Gunneridae</taxon>
        <taxon>Pentapetalae</taxon>
        <taxon>asterids</taxon>
        <taxon>Ericales</taxon>
        <taxon>Theaceae</taxon>
        <taxon>Camellia</taxon>
    </lineage>
</organism>
<evidence type="ECO:0000313" key="3">
    <source>
        <dbReference type="EMBL" id="THG11332.1"/>
    </source>
</evidence>
<evidence type="ECO:0000259" key="2">
    <source>
        <dbReference type="Pfam" id="PF00636"/>
    </source>
</evidence>
<feature type="compositionally biased region" description="Basic and acidic residues" evidence="1">
    <location>
        <begin position="380"/>
        <end position="391"/>
    </location>
</feature>
<feature type="domain" description="RNase III" evidence="2">
    <location>
        <begin position="119"/>
        <end position="219"/>
    </location>
</feature>
<feature type="compositionally biased region" description="Gly residues" evidence="1">
    <location>
        <begin position="423"/>
        <end position="433"/>
    </location>
</feature>
<evidence type="ECO:0000256" key="1">
    <source>
        <dbReference type="SAM" id="MobiDB-lite"/>
    </source>
</evidence>
<dbReference type="PANTHER" id="PTHR34276">
    <property type="entry name" value="MINI-RIBONUCLEASE 3"/>
    <property type="match status" value="1"/>
</dbReference>
<dbReference type="SUPFAM" id="SSF69065">
    <property type="entry name" value="RNase III domain-like"/>
    <property type="match status" value="1"/>
</dbReference>
<dbReference type="GO" id="GO:0006396">
    <property type="term" value="P:RNA processing"/>
    <property type="evidence" value="ECO:0007669"/>
    <property type="project" value="InterPro"/>
</dbReference>
<protein>
    <recommendedName>
        <fullName evidence="2">RNase III domain-containing protein</fullName>
    </recommendedName>
</protein>
<comment type="caution">
    <text evidence="3">The sequence shown here is derived from an EMBL/GenBank/DDBJ whole genome shotgun (WGS) entry which is preliminary data.</text>
</comment>
<feature type="region of interest" description="Disordered" evidence="1">
    <location>
        <begin position="22"/>
        <end position="48"/>
    </location>
</feature>
<keyword evidence="4" id="KW-1185">Reference proteome</keyword>
<dbReference type="PANTHER" id="PTHR34276:SF1">
    <property type="entry name" value="MINI-RIBONUCLEASE 3"/>
    <property type="match status" value="1"/>
</dbReference>
<accession>A0A4S4E5T8</accession>
<dbReference type="AlphaFoldDB" id="A0A4S4E5T8"/>
<dbReference type="InterPro" id="IPR036389">
    <property type="entry name" value="RNase_III_sf"/>
</dbReference>
<dbReference type="Proteomes" id="UP000306102">
    <property type="component" value="Unassembled WGS sequence"/>
</dbReference>
<dbReference type="CDD" id="cd00593">
    <property type="entry name" value="RIBOc"/>
    <property type="match status" value="1"/>
</dbReference>
<dbReference type="InterPro" id="IPR000999">
    <property type="entry name" value="RNase_III_dom"/>
</dbReference>
<evidence type="ECO:0000313" key="4">
    <source>
        <dbReference type="Proteomes" id="UP000306102"/>
    </source>
</evidence>
<dbReference type="STRING" id="542762.A0A4S4E5T8"/>
<dbReference type="Pfam" id="PF00636">
    <property type="entry name" value="Ribonuclease_3"/>
    <property type="match status" value="1"/>
</dbReference>
<feature type="compositionally biased region" description="Low complexity" evidence="1">
    <location>
        <begin position="38"/>
        <end position="48"/>
    </location>
</feature>
<gene>
    <name evidence="3" type="ORF">TEA_004295</name>
</gene>
<sequence>MAYSCLPSLFSVKSVSWDTHQRLPYNPHRTPTPKKPNKTPNTHTLTTTSTTSSIVESSISTLLSRNSQTPFQAKLEETYLEKLEETYLEKLEETYLGYERWLPSPPKVEKPRSIYNAASLAYIGDCIYELYARRHFLFPPLNIEEYNDRVMAVVRCEAQDAMLQKLLNENCLTQEERDVLRWGKNIGSAKTRTKKRAGVAVYNRASSLETLIGYLYLTNVKRLEEIMLKLGFSCDASPKLTLEQANGFDMLCFGTVMMRNLLKAVSFGSNFADHRRRCQPHPLLPYPALFSIYHPTILLAPHSKTTVVPLLTHPAVAADADAKAISPSPTTQIATSPTSHRRFHHRSPPTAASFSSSFSFLDRNLPSPDHNPPPLLSENPRSRAREWDGRWKRNGAGKFARDDDSRGYGGSRARKKEEEVGRDGAGQGVGGGWLVVARGV</sequence>
<dbReference type="Gene3D" id="1.10.1520.10">
    <property type="entry name" value="Ribonuclease III domain"/>
    <property type="match status" value="1"/>
</dbReference>
<proteinExistence type="predicted"/>
<name>A0A4S4E5T8_CAMSN</name>